<feature type="transmembrane region" description="Helical" evidence="6">
    <location>
        <begin position="713"/>
        <end position="735"/>
    </location>
</feature>
<comment type="subcellular location">
    <subcellularLocation>
        <location evidence="1">Cell membrane</location>
        <topology evidence="1">Multi-pass membrane protein</topology>
    </subcellularLocation>
</comment>
<gene>
    <name evidence="9" type="ORF">CLV51_1021236</name>
</gene>
<evidence type="ECO:0000256" key="6">
    <source>
        <dbReference type="SAM" id="Phobius"/>
    </source>
</evidence>
<dbReference type="AlphaFoldDB" id="A0A2P8HQ78"/>
<feature type="transmembrane region" description="Helical" evidence="6">
    <location>
        <begin position="326"/>
        <end position="353"/>
    </location>
</feature>
<dbReference type="Pfam" id="PF12704">
    <property type="entry name" value="MacB_PCD"/>
    <property type="match status" value="1"/>
</dbReference>
<sequence>MFKNYFQLGWRNLLKNKLSTIINIGGLSIGLATGIIIMLWITDEFGFNAFHAHLQDIHLLMQHQKRDGTFFTGSSTPAPLAAALRSDLPEIKYAARSSYGGQQLIKTGDKNIYQLSLYADPDYFNIMTFPAIAGNPVTALREPGSVVLTESAAARLFGKADPMGKIIRQNNTHDLKVAAIIRDIPPNSTMRCDIILPFRLFEQENKDWIDKWDNNRLLTWVQLQPGADLPGLNHKLEKLFLEKTQDSTEHLFAYPFADSWMHGAFKNGKPNRYGGRFQVVMLSGIIGLFVLLIACINFMNLATARSERRAREVGVRKALGASRKTIIFQFLAEALLITFLAMLLSILLTLITIPALNRISGRSISFGFSNWRIWSGLLSLVLFTGLVAGSYPAFFLSSFQPVKVLKGVISHHKGGSILRRSLVTFQFVLSIIMIITTIVIYNQLRYGQNRPVGYNQDNLLEIPARGDMTGKFKVLKNDLLQIPEIVSVSAGTDNLLEYGGATDGIQWPGKTPDQNFSIVVSSIQYDWARTAGMTMVAGREFSPDYGSDSTGCIVNQTAVKKMGLKEPIIGTLLGKNPIIGVVKDFVCDNPFNGTRPMAFYLGTGAMNHFFIRLRDGVDPQQSLVKIEQAVKRSNPEYPFEYYFNKEAYQKQFDGIRSGQLMINWIGGMAILISCLGLFGLSAFLAERRNKEIGIRKIMGANAVRIWFMLTQDFLKPVIIAFLLAAPLALIIMQQLLHGIEYRIELQWWMFLSAGALAVIIAVATVSYQGVRAARANPVKALQAE</sequence>
<dbReference type="InterPro" id="IPR025857">
    <property type="entry name" value="MacB_PCD"/>
</dbReference>
<feature type="transmembrane region" description="Helical" evidence="6">
    <location>
        <begin position="21"/>
        <end position="41"/>
    </location>
</feature>
<dbReference type="PANTHER" id="PTHR30572">
    <property type="entry name" value="MEMBRANE COMPONENT OF TRANSPORTER-RELATED"/>
    <property type="match status" value="1"/>
</dbReference>
<evidence type="ECO:0000256" key="1">
    <source>
        <dbReference type="ARBA" id="ARBA00004651"/>
    </source>
</evidence>
<organism evidence="9 10">
    <name type="scientific">Chitinophaga niastensis</name>
    <dbReference type="NCBI Taxonomy" id="536980"/>
    <lineage>
        <taxon>Bacteria</taxon>
        <taxon>Pseudomonadati</taxon>
        <taxon>Bacteroidota</taxon>
        <taxon>Chitinophagia</taxon>
        <taxon>Chitinophagales</taxon>
        <taxon>Chitinophagaceae</taxon>
        <taxon>Chitinophaga</taxon>
    </lineage>
</organism>
<feature type="transmembrane region" description="Helical" evidence="6">
    <location>
        <begin position="747"/>
        <end position="767"/>
    </location>
</feature>
<proteinExistence type="predicted"/>
<accession>A0A2P8HQ78</accession>
<dbReference type="PANTHER" id="PTHR30572:SF18">
    <property type="entry name" value="ABC-TYPE MACROLIDE FAMILY EXPORT SYSTEM PERMEASE COMPONENT 2"/>
    <property type="match status" value="1"/>
</dbReference>
<keyword evidence="5 6" id="KW-0472">Membrane</keyword>
<comment type="caution">
    <text evidence="9">The sequence shown here is derived from an EMBL/GenBank/DDBJ whole genome shotgun (WGS) entry which is preliminary data.</text>
</comment>
<feature type="domain" description="MacB-like periplasmic core" evidence="8">
    <location>
        <begin position="20"/>
        <end position="238"/>
    </location>
</feature>
<reference evidence="9 10" key="1">
    <citation type="submission" date="2018-03" db="EMBL/GenBank/DDBJ databases">
        <title>Genomic Encyclopedia of Archaeal and Bacterial Type Strains, Phase II (KMG-II): from individual species to whole genera.</title>
        <authorList>
            <person name="Goeker M."/>
        </authorList>
    </citation>
    <scope>NUCLEOTIDE SEQUENCE [LARGE SCALE GENOMIC DNA]</scope>
    <source>
        <strain evidence="9 10">DSM 24859</strain>
    </source>
</reference>
<feature type="domain" description="ABC3 transporter permease C-terminal" evidence="7">
    <location>
        <begin position="285"/>
        <end position="396"/>
    </location>
</feature>
<feature type="domain" description="ABC3 transporter permease C-terminal" evidence="7">
    <location>
        <begin position="665"/>
        <end position="777"/>
    </location>
</feature>
<evidence type="ECO:0000259" key="8">
    <source>
        <dbReference type="Pfam" id="PF12704"/>
    </source>
</evidence>
<evidence type="ECO:0000313" key="10">
    <source>
        <dbReference type="Proteomes" id="UP000240971"/>
    </source>
</evidence>
<feature type="transmembrane region" description="Helical" evidence="6">
    <location>
        <begin position="373"/>
        <end position="396"/>
    </location>
</feature>
<dbReference type="EMBL" id="PYAW01000002">
    <property type="protein sequence ID" value="PSL48369.1"/>
    <property type="molecule type" value="Genomic_DNA"/>
</dbReference>
<evidence type="ECO:0000256" key="5">
    <source>
        <dbReference type="ARBA" id="ARBA00023136"/>
    </source>
</evidence>
<keyword evidence="10" id="KW-1185">Reference proteome</keyword>
<evidence type="ECO:0000256" key="3">
    <source>
        <dbReference type="ARBA" id="ARBA00022692"/>
    </source>
</evidence>
<keyword evidence="3 6" id="KW-0812">Transmembrane</keyword>
<evidence type="ECO:0000256" key="4">
    <source>
        <dbReference type="ARBA" id="ARBA00022989"/>
    </source>
</evidence>
<feature type="transmembrane region" description="Helical" evidence="6">
    <location>
        <begin position="417"/>
        <end position="441"/>
    </location>
</feature>
<dbReference type="RefSeq" id="WP_106528750.1">
    <property type="nucleotide sequence ID" value="NZ_PYAW01000002.1"/>
</dbReference>
<protein>
    <submittedName>
        <fullName evidence="9">FtsX-like permease family protein</fullName>
    </submittedName>
</protein>
<dbReference type="Pfam" id="PF02687">
    <property type="entry name" value="FtsX"/>
    <property type="match status" value="2"/>
</dbReference>
<evidence type="ECO:0000256" key="2">
    <source>
        <dbReference type="ARBA" id="ARBA00022475"/>
    </source>
</evidence>
<dbReference type="OrthoDB" id="5933722at2"/>
<evidence type="ECO:0000313" key="9">
    <source>
        <dbReference type="EMBL" id="PSL48369.1"/>
    </source>
</evidence>
<dbReference type="Proteomes" id="UP000240971">
    <property type="component" value="Unassembled WGS sequence"/>
</dbReference>
<evidence type="ECO:0000259" key="7">
    <source>
        <dbReference type="Pfam" id="PF02687"/>
    </source>
</evidence>
<feature type="transmembrane region" description="Helical" evidence="6">
    <location>
        <begin position="279"/>
        <end position="301"/>
    </location>
</feature>
<dbReference type="InterPro" id="IPR003838">
    <property type="entry name" value="ABC3_permease_C"/>
</dbReference>
<feature type="transmembrane region" description="Helical" evidence="6">
    <location>
        <begin position="661"/>
        <end position="685"/>
    </location>
</feature>
<dbReference type="GO" id="GO:0022857">
    <property type="term" value="F:transmembrane transporter activity"/>
    <property type="evidence" value="ECO:0007669"/>
    <property type="project" value="TreeGrafter"/>
</dbReference>
<keyword evidence="4 6" id="KW-1133">Transmembrane helix</keyword>
<keyword evidence="2" id="KW-1003">Cell membrane</keyword>
<dbReference type="InterPro" id="IPR050250">
    <property type="entry name" value="Macrolide_Exporter_MacB"/>
</dbReference>
<name>A0A2P8HQ78_CHINA</name>
<dbReference type="GO" id="GO:0005886">
    <property type="term" value="C:plasma membrane"/>
    <property type="evidence" value="ECO:0007669"/>
    <property type="project" value="UniProtKB-SubCell"/>
</dbReference>